<proteinExistence type="predicted"/>
<name>A0A8S9PSL7_BRACR</name>
<dbReference type="Proteomes" id="UP000712600">
    <property type="component" value="Unassembled WGS sequence"/>
</dbReference>
<gene>
    <name evidence="1" type="ORF">F2Q69_00047408</name>
</gene>
<accession>A0A8S9PSL7</accession>
<evidence type="ECO:0000313" key="1">
    <source>
        <dbReference type="EMBL" id="KAF3524298.1"/>
    </source>
</evidence>
<comment type="caution">
    <text evidence="1">The sequence shown here is derived from an EMBL/GenBank/DDBJ whole genome shotgun (WGS) entry which is preliminary data.</text>
</comment>
<protein>
    <submittedName>
        <fullName evidence="1">Uncharacterized protein</fullName>
    </submittedName>
</protein>
<dbReference type="AlphaFoldDB" id="A0A8S9PSL7"/>
<sequence length="317" mass="36129">MKRESWTKCLAARRCKQEAQPARRSLVGAQVECVSSLSCLRPVAQVWAVIEPAGWPKMAMDRWALLVRPWAWAICVGFSLTCLGVDKQAQDVWHARASPYTLKHKQKQRKRKRWSDCMIQDQEWFEENPTGPKNTRKWSGKKRDGRIPLPMAKIVIRGDASSMSWEHTKISRREGRRPDFTLHSQDNFKGECSVEAVTWEFHRRDIGAIHGEILSILEVYDKACTGGAWPNIIRGGTRSSMIKYKDAPVVRARLIGSIGTWFHGRLGKCEDSSVLSHVGCTQEKGLCKYKRAGRVDGELGKAISKLDQLEETRWNLK</sequence>
<evidence type="ECO:0000313" key="2">
    <source>
        <dbReference type="Proteomes" id="UP000712600"/>
    </source>
</evidence>
<organism evidence="1 2">
    <name type="scientific">Brassica cretica</name>
    <name type="common">Mustard</name>
    <dbReference type="NCBI Taxonomy" id="69181"/>
    <lineage>
        <taxon>Eukaryota</taxon>
        <taxon>Viridiplantae</taxon>
        <taxon>Streptophyta</taxon>
        <taxon>Embryophyta</taxon>
        <taxon>Tracheophyta</taxon>
        <taxon>Spermatophyta</taxon>
        <taxon>Magnoliopsida</taxon>
        <taxon>eudicotyledons</taxon>
        <taxon>Gunneridae</taxon>
        <taxon>Pentapetalae</taxon>
        <taxon>rosids</taxon>
        <taxon>malvids</taxon>
        <taxon>Brassicales</taxon>
        <taxon>Brassicaceae</taxon>
        <taxon>Brassiceae</taxon>
        <taxon>Brassica</taxon>
    </lineage>
</organism>
<reference evidence="1" key="1">
    <citation type="submission" date="2019-12" db="EMBL/GenBank/DDBJ databases">
        <title>Genome sequencing and annotation of Brassica cretica.</title>
        <authorList>
            <person name="Studholme D.J."/>
            <person name="Sarris P."/>
        </authorList>
    </citation>
    <scope>NUCLEOTIDE SEQUENCE</scope>
    <source>
        <strain evidence="1">PFS-109/04</strain>
        <tissue evidence="1">Leaf</tissue>
    </source>
</reference>
<dbReference type="EMBL" id="QGKX02001347">
    <property type="protein sequence ID" value="KAF3524298.1"/>
    <property type="molecule type" value="Genomic_DNA"/>
</dbReference>